<dbReference type="InterPro" id="IPR002220">
    <property type="entry name" value="DapA-like"/>
</dbReference>
<accession>A0A1G7W3T7</accession>
<dbReference type="Gene3D" id="3.20.20.70">
    <property type="entry name" value="Aldolase class I"/>
    <property type="match status" value="1"/>
</dbReference>
<sequence length="312" mass="33273">MAEKALTHSSIRSSLLTDPDSGYGVWPVMLTPFTDAGDVDLAVLDRYTDALIGWGSAGLFPVALSGEMYELDEPERLAIAARVVARADGRVPVVAAVSDSGTAEQIAVSASLLAATGVDAVVLIASRLVPQEADEQQLLAIVAHVLAAIPHVTFGLYECPLPYHRLLSTETVQELAATGRFAFFKETSHDLARMSERVRVTEGTPMRILNAGIENLAESVGIGVAGLSGWIANVYPDLALRVIELARSGQLDAAIALQDELVRVEHGMAPTYPASAKHLVQMRTPIGFRTDSRWRPSAIDPAELRALTGALS</sequence>
<dbReference type="SMART" id="SM01130">
    <property type="entry name" value="DHDPS"/>
    <property type="match status" value="1"/>
</dbReference>
<dbReference type="SUPFAM" id="SSF51569">
    <property type="entry name" value="Aldolase"/>
    <property type="match status" value="1"/>
</dbReference>
<dbReference type="OrthoDB" id="9778880at2"/>
<dbReference type="InterPro" id="IPR013785">
    <property type="entry name" value="Aldolase_TIM"/>
</dbReference>
<name>A0A1G7W3T7_9MICO</name>
<feature type="active site" description="Schiff-base intermediate with substrate" evidence="4">
    <location>
        <position position="185"/>
    </location>
</feature>
<dbReference type="CDD" id="cd00408">
    <property type="entry name" value="DHDPS-like"/>
    <property type="match status" value="1"/>
</dbReference>
<evidence type="ECO:0000256" key="4">
    <source>
        <dbReference type="PIRSR" id="PIRSR001365-1"/>
    </source>
</evidence>
<keyword evidence="2 3" id="KW-0456">Lyase</keyword>
<dbReference type="GO" id="GO:0008840">
    <property type="term" value="F:4-hydroxy-tetrahydrodipicolinate synthase activity"/>
    <property type="evidence" value="ECO:0007669"/>
    <property type="project" value="TreeGrafter"/>
</dbReference>
<dbReference type="STRING" id="370764.SAMN04489810_0939"/>
<dbReference type="PIRSF" id="PIRSF001365">
    <property type="entry name" value="DHDPS"/>
    <property type="match status" value="1"/>
</dbReference>
<dbReference type="EMBL" id="LT629692">
    <property type="protein sequence ID" value="SDG66551.1"/>
    <property type="molecule type" value="Genomic_DNA"/>
</dbReference>
<reference evidence="5 6" key="1">
    <citation type="submission" date="2016-10" db="EMBL/GenBank/DDBJ databases">
        <authorList>
            <person name="de Groot N.N."/>
        </authorList>
    </citation>
    <scope>NUCLEOTIDE SEQUENCE [LARGE SCALE GENOMIC DNA]</scope>
    <source>
        <strain evidence="5 6">DSM 23142</strain>
    </source>
</reference>
<evidence type="ECO:0000313" key="6">
    <source>
        <dbReference type="Proteomes" id="UP000199009"/>
    </source>
</evidence>
<dbReference type="Proteomes" id="UP000199009">
    <property type="component" value="Chromosome I"/>
</dbReference>
<feature type="active site" description="Proton donor/acceptor" evidence="4">
    <location>
        <position position="157"/>
    </location>
</feature>
<organism evidence="5 6">
    <name type="scientific">Microbacterium pygmaeum</name>
    <dbReference type="NCBI Taxonomy" id="370764"/>
    <lineage>
        <taxon>Bacteria</taxon>
        <taxon>Bacillati</taxon>
        <taxon>Actinomycetota</taxon>
        <taxon>Actinomycetes</taxon>
        <taxon>Micrococcales</taxon>
        <taxon>Microbacteriaceae</taxon>
        <taxon>Microbacterium</taxon>
    </lineage>
</organism>
<comment type="similarity">
    <text evidence="1 3">Belongs to the DapA family.</text>
</comment>
<protein>
    <submittedName>
        <fullName evidence="5">4-hydroxy-tetrahydrodipicolinate synthase</fullName>
    </submittedName>
</protein>
<dbReference type="Pfam" id="PF00701">
    <property type="entry name" value="DHDPS"/>
    <property type="match status" value="1"/>
</dbReference>
<dbReference type="AlphaFoldDB" id="A0A1G7W3T7"/>
<dbReference type="RefSeq" id="WP_091487089.1">
    <property type="nucleotide sequence ID" value="NZ_LT629692.1"/>
</dbReference>
<evidence type="ECO:0000256" key="3">
    <source>
        <dbReference type="PIRNR" id="PIRNR001365"/>
    </source>
</evidence>
<evidence type="ECO:0000256" key="1">
    <source>
        <dbReference type="ARBA" id="ARBA00007592"/>
    </source>
</evidence>
<evidence type="ECO:0000313" key="5">
    <source>
        <dbReference type="EMBL" id="SDG66551.1"/>
    </source>
</evidence>
<gene>
    <name evidence="5" type="ORF">SAMN04489810_0939</name>
</gene>
<evidence type="ECO:0000256" key="2">
    <source>
        <dbReference type="ARBA" id="ARBA00023239"/>
    </source>
</evidence>
<proteinExistence type="inferred from homology"/>
<dbReference type="PANTHER" id="PTHR12128:SF66">
    <property type="entry name" value="4-HYDROXY-2-OXOGLUTARATE ALDOLASE, MITOCHONDRIAL"/>
    <property type="match status" value="1"/>
</dbReference>
<dbReference type="PANTHER" id="PTHR12128">
    <property type="entry name" value="DIHYDRODIPICOLINATE SYNTHASE"/>
    <property type="match status" value="1"/>
</dbReference>
<keyword evidence="6" id="KW-1185">Reference proteome</keyword>